<dbReference type="Gene3D" id="3.40.50.1110">
    <property type="entry name" value="SGNH hydrolase"/>
    <property type="match status" value="1"/>
</dbReference>
<dbReference type="CDD" id="cd01833">
    <property type="entry name" value="XynB_like"/>
    <property type="match status" value="1"/>
</dbReference>
<dbReference type="Gene3D" id="2.80.10.50">
    <property type="match status" value="2"/>
</dbReference>
<name>A0ABM8ACE0_9DEIO</name>
<dbReference type="Pfam" id="PF14200">
    <property type="entry name" value="RicinB_lectin_2"/>
    <property type="match status" value="2"/>
</dbReference>
<sequence length="409" mass="42411">MTSNQFRNLRPLGLALALGLPPLFTACGSARAPVTTAAVESLALPTAGQTYTISNLCSGKNLDVQGGSVTNGAAIVQQAPSGAASQQWSLQATDGGYYKVLARHSGKGIDVSNAATSAGSPVAQWDAWGGTNQQWRFEDVGNGAYEIAPRHAPGLRLDVRGASTADGAAIQVYGDNNTCAQRWKLNPAQAVSAPTTTAPAPAPAPAPTVAPTVTRRVMPLGDSITDGYNIPGGYRIALLPRLAAAGLPTDFVGSARNGPSALADRDHEGHSGWRIDEIAAQVDGWLDRTQPDVVLLMIGTNDMIQGYNLSGAPARLGALLDRIAARRPSATVVVASITPLRDGTHDARARAFNAALPGLVSTRASQGKKVRFVDAYSRLGLGDLADGVHPNSAGYAKLAEMWLGALRGL</sequence>
<evidence type="ECO:0000259" key="2">
    <source>
        <dbReference type="SMART" id="SM00458"/>
    </source>
</evidence>
<feature type="signal peptide" evidence="1">
    <location>
        <begin position="1"/>
        <end position="26"/>
    </location>
</feature>
<organism evidence="3 4">
    <name type="scientific">Deinococcus aetherius</name>
    <dbReference type="NCBI Taxonomy" id="200252"/>
    <lineage>
        <taxon>Bacteria</taxon>
        <taxon>Thermotogati</taxon>
        <taxon>Deinococcota</taxon>
        <taxon>Deinococci</taxon>
        <taxon>Deinococcales</taxon>
        <taxon>Deinococcaceae</taxon>
        <taxon>Deinococcus</taxon>
    </lineage>
</organism>
<dbReference type="PROSITE" id="PS51257">
    <property type="entry name" value="PROKAR_LIPOPROTEIN"/>
    <property type="match status" value="1"/>
</dbReference>
<dbReference type="SMART" id="SM00458">
    <property type="entry name" value="RICIN"/>
    <property type="match status" value="1"/>
</dbReference>
<keyword evidence="1" id="KW-0732">Signal</keyword>
<dbReference type="InterPro" id="IPR035992">
    <property type="entry name" value="Ricin_B-like_lectins"/>
</dbReference>
<dbReference type="InterPro" id="IPR000772">
    <property type="entry name" value="Ricin_B_lectin"/>
</dbReference>
<reference evidence="3" key="1">
    <citation type="submission" date="2022-07" db="EMBL/GenBank/DDBJ databases">
        <title>Complete Genome Sequence of the Radioresistant Bacterium Deinococcus aetherius ST0316, Isolated from the Air Dust collected in Lower Stratosphere above Japan.</title>
        <authorList>
            <person name="Satoh K."/>
            <person name="Hagiwara K."/>
            <person name="Katsumata K."/>
            <person name="Kubo A."/>
            <person name="Yokobori S."/>
            <person name="Yamagishi A."/>
            <person name="Oono Y."/>
            <person name="Narumi I."/>
        </authorList>
    </citation>
    <scope>NUCLEOTIDE SEQUENCE</scope>
    <source>
        <strain evidence="3">ST0316</strain>
    </source>
</reference>
<dbReference type="PANTHER" id="PTHR30383:SF5">
    <property type="entry name" value="SGNH HYDROLASE-TYPE ESTERASE DOMAIN-CONTAINING PROTEIN"/>
    <property type="match status" value="1"/>
</dbReference>
<keyword evidence="4" id="KW-1185">Reference proteome</keyword>
<dbReference type="PANTHER" id="PTHR30383">
    <property type="entry name" value="THIOESTERASE 1/PROTEASE 1/LYSOPHOSPHOLIPASE L1"/>
    <property type="match status" value="1"/>
</dbReference>
<dbReference type="SUPFAM" id="SSF50370">
    <property type="entry name" value="Ricin B-like lectins"/>
    <property type="match status" value="1"/>
</dbReference>
<feature type="chain" id="PRO_5045983207" description="Ricin B lectin domain-containing protein" evidence="1">
    <location>
        <begin position="27"/>
        <end position="409"/>
    </location>
</feature>
<dbReference type="InterPro" id="IPR036514">
    <property type="entry name" value="SGNH_hydro_sf"/>
</dbReference>
<dbReference type="Pfam" id="PF13472">
    <property type="entry name" value="Lipase_GDSL_2"/>
    <property type="match status" value="1"/>
</dbReference>
<dbReference type="Proteomes" id="UP001064971">
    <property type="component" value="Chromosome"/>
</dbReference>
<gene>
    <name evidence="3" type="ORF">DAETH_13900</name>
</gene>
<dbReference type="InterPro" id="IPR051532">
    <property type="entry name" value="Ester_Hydrolysis_Enzymes"/>
</dbReference>
<evidence type="ECO:0000313" key="4">
    <source>
        <dbReference type="Proteomes" id="UP001064971"/>
    </source>
</evidence>
<dbReference type="CDD" id="cd00161">
    <property type="entry name" value="beta-trefoil_Ricin-like"/>
    <property type="match status" value="1"/>
</dbReference>
<accession>A0ABM8ACE0</accession>
<dbReference type="PROSITE" id="PS50231">
    <property type="entry name" value="RICIN_B_LECTIN"/>
    <property type="match status" value="1"/>
</dbReference>
<dbReference type="InterPro" id="IPR013830">
    <property type="entry name" value="SGNH_hydro"/>
</dbReference>
<protein>
    <recommendedName>
        <fullName evidence="2">Ricin B lectin domain-containing protein</fullName>
    </recommendedName>
</protein>
<feature type="domain" description="Ricin B lectin" evidence="2">
    <location>
        <begin position="48"/>
        <end position="186"/>
    </location>
</feature>
<proteinExistence type="predicted"/>
<dbReference type="RefSeq" id="WP_264777188.1">
    <property type="nucleotide sequence ID" value="NZ_AP026560.1"/>
</dbReference>
<dbReference type="SUPFAM" id="SSF52266">
    <property type="entry name" value="SGNH hydrolase"/>
    <property type="match status" value="1"/>
</dbReference>
<dbReference type="EMBL" id="AP026560">
    <property type="protein sequence ID" value="BDP41421.1"/>
    <property type="molecule type" value="Genomic_DNA"/>
</dbReference>
<evidence type="ECO:0000313" key="3">
    <source>
        <dbReference type="EMBL" id="BDP41421.1"/>
    </source>
</evidence>
<evidence type="ECO:0000256" key="1">
    <source>
        <dbReference type="SAM" id="SignalP"/>
    </source>
</evidence>